<evidence type="ECO:0000313" key="7">
    <source>
        <dbReference type="EMBL" id="KAL1498508.1"/>
    </source>
</evidence>
<dbReference type="InterPro" id="IPR003034">
    <property type="entry name" value="SAP_dom"/>
</dbReference>
<protein>
    <recommendedName>
        <fullName evidence="6">SAP domain-containing protein</fullName>
    </recommendedName>
</protein>
<keyword evidence="3" id="KW-0804">Transcription</keyword>
<dbReference type="InterPro" id="IPR006645">
    <property type="entry name" value="NGN-like_dom"/>
</dbReference>
<dbReference type="GO" id="GO:0032784">
    <property type="term" value="P:regulation of DNA-templated transcription elongation"/>
    <property type="evidence" value="ECO:0007669"/>
    <property type="project" value="InterPro"/>
</dbReference>
<dbReference type="InterPro" id="IPR008991">
    <property type="entry name" value="Translation_prot_SH3-like_sf"/>
</dbReference>
<dbReference type="PRINTS" id="PR00338">
    <property type="entry name" value="NUSGTNSCPFCT"/>
</dbReference>
<evidence type="ECO:0000259" key="6">
    <source>
        <dbReference type="PROSITE" id="PS50800"/>
    </source>
</evidence>
<dbReference type="InterPro" id="IPR014722">
    <property type="entry name" value="Rib_uL2_dom2"/>
</dbReference>
<dbReference type="Proteomes" id="UP001515480">
    <property type="component" value="Unassembled WGS sequence"/>
</dbReference>
<dbReference type="GO" id="GO:0006354">
    <property type="term" value="P:DNA-templated transcription elongation"/>
    <property type="evidence" value="ECO:0007669"/>
    <property type="project" value="InterPro"/>
</dbReference>
<proteinExistence type="predicted"/>
<evidence type="ECO:0000256" key="2">
    <source>
        <dbReference type="ARBA" id="ARBA00023015"/>
    </source>
</evidence>
<dbReference type="InterPro" id="IPR047050">
    <property type="entry name" value="NGN"/>
</dbReference>
<dbReference type="PANTHER" id="PTHR30265:SF4">
    <property type="entry name" value="KOW MOTIF FAMILY PROTEIN, EXPRESSED"/>
    <property type="match status" value="1"/>
</dbReference>
<dbReference type="PANTHER" id="PTHR30265">
    <property type="entry name" value="RHO-INTERACTING TRANSCRIPTION TERMINATION FACTOR NUSG"/>
    <property type="match status" value="1"/>
</dbReference>
<dbReference type="Gene3D" id="1.10.720.30">
    <property type="entry name" value="SAP domain"/>
    <property type="match status" value="1"/>
</dbReference>
<evidence type="ECO:0000256" key="1">
    <source>
        <dbReference type="ARBA" id="ARBA00022814"/>
    </source>
</evidence>
<dbReference type="InterPro" id="IPR001062">
    <property type="entry name" value="Transcrpt_antiterm_NusG"/>
</dbReference>
<dbReference type="AlphaFoldDB" id="A0AB34IHH0"/>
<reference evidence="7 8" key="1">
    <citation type="journal article" date="2024" name="Science">
        <title>Giant polyketide synthase enzymes in the biosynthesis of giant marine polyether toxins.</title>
        <authorList>
            <person name="Fallon T.R."/>
            <person name="Shende V.V."/>
            <person name="Wierzbicki I.H."/>
            <person name="Pendleton A.L."/>
            <person name="Watervoot N.F."/>
            <person name="Auber R.P."/>
            <person name="Gonzalez D.J."/>
            <person name="Wisecaver J.H."/>
            <person name="Moore B.S."/>
        </authorList>
    </citation>
    <scope>NUCLEOTIDE SEQUENCE [LARGE SCALE GENOMIC DNA]</scope>
    <source>
        <strain evidence="7 8">12B1</strain>
    </source>
</reference>
<keyword evidence="1" id="KW-0889">Transcription antitermination</keyword>
<dbReference type="Pfam" id="PF02357">
    <property type="entry name" value="NusG"/>
    <property type="match status" value="1"/>
</dbReference>
<keyword evidence="2" id="KW-0805">Transcription regulation</keyword>
<feature type="region of interest" description="Disordered" evidence="4">
    <location>
        <begin position="55"/>
        <end position="80"/>
    </location>
</feature>
<sequence length="325" mass="36465">MFLLPLHTSPPAALCAWPLHALLLPALCPTRLRARPSTVRMYDFELVIDDDDDDEAEYSFDESSANRPRGPRPAPEVKIDASPNATVASLQQQLKQLGQRHTGSKPELLERLQLIQRKQAMGLPINDMEIAADEEMQWYMLQTANGFERTVERTIRMAVQAQRLHDQIDQVFLPILEGETSVRESSVMPSYIFIRMRMNQDIHFLISSLQYVVNFVGADRGERTMSGQMQGSRGFVRPLPIKQEEFDAIVKLTKQRATSAEDDSNTPFAVGDMLAVLEGPFKGMMGPVLELNEDEQMLTLALTVMGRDSPVDIPFRHAAKAAPSS</sequence>
<feature type="domain" description="SAP" evidence="6">
    <location>
        <begin position="82"/>
        <end position="116"/>
    </location>
</feature>
<evidence type="ECO:0000256" key="5">
    <source>
        <dbReference type="SAM" id="SignalP"/>
    </source>
</evidence>
<feature type="chain" id="PRO_5044222728" description="SAP domain-containing protein" evidence="5">
    <location>
        <begin position="35"/>
        <end position="325"/>
    </location>
</feature>
<dbReference type="GO" id="GO:0031564">
    <property type="term" value="P:transcription antitermination"/>
    <property type="evidence" value="ECO:0007669"/>
    <property type="project" value="UniProtKB-KW"/>
</dbReference>
<dbReference type="SUPFAM" id="SSF82679">
    <property type="entry name" value="N-utilization substance G protein NusG, N-terminal domain"/>
    <property type="match status" value="1"/>
</dbReference>
<evidence type="ECO:0000313" key="8">
    <source>
        <dbReference type="Proteomes" id="UP001515480"/>
    </source>
</evidence>
<evidence type="ECO:0000256" key="4">
    <source>
        <dbReference type="SAM" id="MobiDB-lite"/>
    </source>
</evidence>
<dbReference type="CDD" id="cd06091">
    <property type="entry name" value="KOW_NusG"/>
    <property type="match status" value="1"/>
</dbReference>
<dbReference type="InterPro" id="IPR036735">
    <property type="entry name" value="NGN_dom_sf"/>
</dbReference>
<keyword evidence="5" id="KW-0732">Signal</keyword>
<keyword evidence="8" id="KW-1185">Reference proteome</keyword>
<dbReference type="InterPro" id="IPR043425">
    <property type="entry name" value="NusG-like"/>
</dbReference>
<dbReference type="Gene3D" id="3.30.70.940">
    <property type="entry name" value="NusG, N-terminal domain"/>
    <property type="match status" value="1"/>
</dbReference>
<dbReference type="SMART" id="SM00738">
    <property type="entry name" value="NGN"/>
    <property type="match status" value="1"/>
</dbReference>
<dbReference type="InterPro" id="IPR036361">
    <property type="entry name" value="SAP_dom_sf"/>
</dbReference>
<gene>
    <name evidence="7" type="ORF">AB1Y20_013831</name>
</gene>
<dbReference type="EMBL" id="JBGBPQ010000027">
    <property type="protein sequence ID" value="KAL1498508.1"/>
    <property type="molecule type" value="Genomic_DNA"/>
</dbReference>
<evidence type="ECO:0000256" key="3">
    <source>
        <dbReference type="ARBA" id="ARBA00023163"/>
    </source>
</evidence>
<dbReference type="CDD" id="cd09891">
    <property type="entry name" value="NGN_Bact_1"/>
    <property type="match status" value="1"/>
</dbReference>
<dbReference type="SUPFAM" id="SSF50104">
    <property type="entry name" value="Translation proteins SH3-like domain"/>
    <property type="match status" value="1"/>
</dbReference>
<organism evidence="7 8">
    <name type="scientific">Prymnesium parvum</name>
    <name type="common">Toxic golden alga</name>
    <dbReference type="NCBI Taxonomy" id="97485"/>
    <lineage>
        <taxon>Eukaryota</taxon>
        <taxon>Haptista</taxon>
        <taxon>Haptophyta</taxon>
        <taxon>Prymnesiophyceae</taxon>
        <taxon>Prymnesiales</taxon>
        <taxon>Prymnesiaceae</taxon>
        <taxon>Prymnesium</taxon>
    </lineage>
</organism>
<name>A0AB34IHH0_PRYPA</name>
<dbReference type="Gene3D" id="2.30.30.30">
    <property type="match status" value="1"/>
</dbReference>
<dbReference type="PROSITE" id="PS50800">
    <property type="entry name" value="SAP"/>
    <property type="match status" value="1"/>
</dbReference>
<comment type="caution">
    <text evidence="7">The sequence shown here is derived from an EMBL/GenBank/DDBJ whole genome shotgun (WGS) entry which is preliminary data.</text>
</comment>
<feature type="signal peptide" evidence="5">
    <location>
        <begin position="1"/>
        <end position="34"/>
    </location>
</feature>
<accession>A0AB34IHH0</accession>